<feature type="compositionally biased region" description="Basic and acidic residues" evidence="1">
    <location>
        <begin position="29"/>
        <end position="41"/>
    </location>
</feature>
<evidence type="ECO:0000313" key="3">
    <source>
        <dbReference type="EMBL" id="CEK53917.1"/>
    </source>
</evidence>
<name>A0A0B6YDR2_9EUPU</name>
<accession>A0A0B6YDR2</accession>
<dbReference type="EMBL" id="HACG01007052">
    <property type="protein sequence ID" value="CEK53917.1"/>
    <property type="molecule type" value="Transcribed_RNA"/>
</dbReference>
<protein>
    <submittedName>
        <fullName evidence="2">Uncharacterized protein</fullName>
    </submittedName>
</protein>
<organism evidence="2">
    <name type="scientific">Arion vulgaris</name>
    <dbReference type="NCBI Taxonomy" id="1028688"/>
    <lineage>
        <taxon>Eukaryota</taxon>
        <taxon>Metazoa</taxon>
        <taxon>Spiralia</taxon>
        <taxon>Lophotrochozoa</taxon>
        <taxon>Mollusca</taxon>
        <taxon>Gastropoda</taxon>
        <taxon>Heterobranchia</taxon>
        <taxon>Euthyneura</taxon>
        <taxon>Panpulmonata</taxon>
        <taxon>Eupulmonata</taxon>
        <taxon>Stylommatophora</taxon>
        <taxon>Helicina</taxon>
        <taxon>Arionoidea</taxon>
        <taxon>Arionidae</taxon>
        <taxon>Arion</taxon>
    </lineage>
</organism>
<reference evidence="2" key="1">
    <citation type="submission" date="2014-12" db="EMBL/GenBank/DDBJ databases">
        <title>Insight into the proteome of Arion vulgaris.</title>
        <authorList>
            <person name="Aradska J."/>
            <person name="Bulat T."/>
            <person name="Smidak R."/>
            <person name="Sarate P."/>
            <person name="Gangsoo J."/>
            <person name="Sialana F."/>
            <person name="Bilban M."/>
            <person name="Lubec G."/>
        </authorList>
    </citation>
    <scope>NUCLEOTIDE SEQUENCE</scope>
    <source>
        <tissue evidence="2">Skin</tissue>
    </source>
</reference>
<proteinExistence type="predicted"/>
<gene>
    <name evidence="2" type="primary">ORF21541</name>
    <name evidence="3" type="synonym">ORF21542</name>
</gene>
<dbReference type="AlphaFoldDB" id="A0A0B6YDR2"/>
<dbReference type="EMBL" id="HACG01007051">
    <property type="protein sequence ID" value="CEK53916.1"/>
    <property type="molecule type" value="Transcribed_RNA"/>
</dbReference>
<feature type="non-terminal residue" evidence="2">
    <location>
        <position position="80"/>
    </location>
</feature>
<feature type="compositionally biased region" description="Polar residues" evidence="1">
    <location>
        <begin position="10"/>
        <end position="28"/>
    </location>
</feature>
<feature type="compositionally biased region" description="Polar residues" evidence="1">
    <location>
        <begin position="42"/>
        <end position="51"/>
    </location>
</feature>
<feature type="region of interest" description="Disordered" evidence="1">
    <location>
        <begin position="1"/>
        <end position="80"/>
    </location>
</feature>
<evidence type="ECO:0000313" key="2">
    <source>
        <dbReference type="EMBL" id="CEK53916.1"/>
    </source>
</evidence>
<evidence type="ECO:0000256" key="1">
    <source>
        <dbReference type="SAM" id="MobiDB-lite"/>
    </source>
</evidence>
<sequence length="80" mass="8956">MAKHKKSPANKKNSNTQSTADVTLSQNGTEKKVPQKVKDNTQKLNTQVTTKSKSHTSEHQHKKPRSTGDKNRSSVKCWLV</sequence>